<evidence type="ECO:0000313" key="1">
    <source>
        <dbReference type="EMBL" id="KAH1055674.1"/>
    </source>
</evidence>
<sequence length="86" mass="10123">IIANLEDLLRGQVKLARQSTIINLLNSQQKPNTQIKEHFLGLMRFFAKKEDNRTEFFRVAYNLKNNLLTLTQLMKELQSYKLILNS</sequence>
<protein>
    <submittedName>
        <fullName evidence="1">Uncharacterized protein</fullName>
    </submittedName>
</protein>
<feature type="non-terminal residue" evidence="1">
    <location>
        <position position="1"/>
    </location>
</feature>
<dbReference type="AlphaFoldDB" id="A0A9D3ZPE7"/>
<keyword evidence="2" id="KW-1185">Reference proteome</keyword>
<reference evidence="1 2" key="1">
    <citation type="journal article" date="2021" name="Plant Biotechnol. J.">
        <title>Multi-omics assisted identification of the key and species-specific regulatory components of drought-tolerant mechanisms in Gossypium stocksii.</title>
        <authorList>
            <person name="Yu D."/>
            <person name="Ke L."/>
            <person name="Zhang D."/>
            <person name="Wu Y."/>
            <person name="Sun Y."/>
            <person name="Mei J."/>
            <person name="Sun J."/>
            <person name="Sun Y."/>
        </authorList>
    </citation>
    <scope>NUCLEOTIDE SEQUENCE [LARGE SCALE GENOMIC DNA]</scope>
    <source>
        <strain evidence="2">cv. E1</strain>
        <tissue evidence="1">Leaf</tissue>
    </source>
</reference>
<evidence type="ECO:0000313" key="2">
    <source>
        <dbReference type="Proteomes" id="UP000828251"/>
    </source>
</evidence>
<gene>
    <name evidence="1" type="ORF">J1N35_033739</name>
</gene>
<dbReference type="EMBL" id="JAIQCV010000010">
    <property type="protein sequence ID" value="KAH1055674.1"/>
    <property type="molecule type" value="Genomic_DNA"/>
</dbReference>
<dbReference type="Proteomes" id="UP000828251">
    <property type="component" value="Unassembled WGS sequence"/>
</dbReference>
<dbReference type="OrthoDB" id="1686990at2759"/>
<comment type="caution">
    <text evidence="1">The sequence shown here is derived from an EMBL/GenBank/DDBJ whole genome shotgun (WGS) entry which is preliminary data.</text>
</comment>
<proteinExistence type="predicted"/>
<accession>A0A9D3ZPE7</accession>
<organism evidence="1 2">
    <name type="scientific">Gossypium stocksii</name>
    <dbReference type="NCBI Taxonomy" id="47602"/>
    <lineage>
        <taxon>Eukaryota</taxon>
        <taxon>Viridiplantae</taxon>
        <taxon>Streptophyta</taxon>
        <taxon>Embryophyta</taxon>
        <taxon>Tracheophyta</taxon>
        <taxon>Spermatophyta</taxon>
        <taxon>Magnoliopsida</taxon>
        <taxon>eudicotyledons</taxon>
        <taxon>Gunneridae</taxon>
        <taxon>Pentapetalae</taxon>
        <taxon>rosids</taxon>
        <taxon>malvids</taxon>
        <taxon>Malvales</taxon>
        <taxon>Malvaceae</taxon>
        <taxon>Malvoideae</taxon>
        <taxon>Gossypium</taxon>
    </lineage>
</organism>
<feature type="non-terminal residue" evidence="1">
    <location>
        <position position="86"/>
    </location>
</feature>
<name>A0A9D3ZPE7_9ROSI</name>